<accession>L9VLC4</accession>
<protein>
    <recommendedName>
        <fullName evidence="1">SnoaL-like domain-containing protein</fullName>
    </recommendedName>
</protein>
<organism evidence="2 3">
    <name type="scientific">Natronorubrum tibetense GA33</name>
    <dbReference type="NCBI Taxonomy" id="1114856"/>
    <lineage>
        <taxon>Archaea</taxon>
        <taxon>Methanobacteriati</taxon>
        <taxon>Methanobacteriota</taxon>
        <taxon>Stenosarchaea group</taxon>
        <taxon>Halobacteria</taxon>
        <taxon>Halobacteriales</taxon>
        <taxon>Natrialbaceae</taxon>
        <taxon>Natronorubrum</taxon>
    </lineage>
</organism>
<reference evidence="2 3" key="1">
    <citation type="journal article" date="2014" name="PLoS Genet.">
        <title>Phylogenetically driven sequencing of extremely halophilic archaea reveals strategies for static and dynamic osmo-response.</title>
        <authorList>
            <person name="Becker E.A."/>
            <person name="Seitzer P.M."/>
            <person name="Tritt A."/>
            <person name="Larsen D."/>
            <person name="Krusor M."/>
            <person name="Yao A.I."/>
            <person name="Wu D."/>
            <person name="Madern D."/>
            <person name="Eisen J.A."/>
            <person name="Darling A.E."/>
            <person name="Facciotti M.T."/>
        </authorList>
    </citation>
    <scope>NUCLEOTIDE SEQUENCE [LARGE SCALE GENOMIC DNA]</scope>
    <source>
        <strain evidence="2 3">GA33</strain>
    </source>
</reference>
<keyword evidence="3" id="KW-1185">Reference proteome</keyword>
<dbReference type="InterPro" id="IPR037401">
    <property type="entry name" value="SnoaL-like"/>
</dbReference>
<sequence length="122" mass="13880">MPLDHPRVEVVETYLEHLRNERFDAAAAQFTEGACYLHPPTFQDEVEEVGRENIRRYFEESRGPRDIDHSIERTVVVDEPCAVYGRVTSGDVDGDERFVSYAEIEDGKLSHYCAGFLKGTIG</sequence>
<dbReference type="STRING" id="1114856.GCA_000383975_04031"/>
<dbReference type="Pfam" id="PF12680">
    <property type="entry name" value="SnoaL_2"/>
    <property type="match status" value="1"/>
</dbReference>
<name>L9VLC4_9EURY</name>
<evidence type="ECO:0000259" key="1">
    <source>
        <dbReference type="Pfam" id="PF12680"/>
    </source>
</evidence>
<comment type="caution">
    <text evidence="2">The sequence shown here is derived from an EMBL/GenBank/DDBJ whole genome shotgun (WGS) entry which is preliminary data.</text>
</comment>
<dbReference type="SUPFAM" id="SSF54427">
    <property type="entry name" value="NTF2-like"/>
    <property type="match status" value="1"/>
</dbReference>
<evidence type="ECO:0000313" key="2">
    <source>
        <dbReference type="EMBL" id="ELY37772.1"/>
    </source>
</evidence>
<dbReference type="EMBL" id="AOHW01000045">
    <property type="protein sequence ID" value="ELY37772.1"/>
    <property type="molecule type" value="Genomic_DNA"/>
</dbReference>
<dbReference type="Gene3D" id="3.10.450.50">
    <property type="match status" value="1"/>
</dbReference>
<dbReference type="OrthoDB" id="355516at2157"/>
<proteinExistence type="predicted"/>
<dbReference type="RefSeq" id="WP_006092077.1">
    <property type="nucleotide sequence ID" value="NZ_AOHW01000045.1"/>
</dbReference>
<evidence type="ECO:0000313" key="3">
    <source>
        <dbReference type="Proteomes" id="UP000011599"/>
    </source>
</evidence>
<dbReference type="PATRIC" id="fig|1114856.3.peg.4078"/>
<gene>
    <name evidence="2" type="ORF">C496_19730</name>
</gene>
<dbReference type="AlphaFoldDB" id="L9VLC4"/>
<dbReference type="Proteomes" id="UP000011599">
    <property type="component" value="Unassembled WGS sequence"/>
</dbReference>
<feature type="domain" description="SnoaL-like" evidence="1">
    <location>
        <begin position="11"/>
        <end position="111"/>
    </location>
</feature>
<dbReference type="InterPro" id="IPR032710">
    <property type="entry name" value="NTF2-like_dom_sf"/>
</dbReference>